<proteinExistence type="predicted"/>
<sequence>MSLLKKDEYQCFDWLRASPLKAIKKSQKEDKDRKERFIKALVRNLNFDKGLGGEKGSSNGSNEKGERTKKVLVWIREGGTKKGDAASLEKHEDEEEVGGGRGINVVGSKDKASNSVSSEVHGLLFVNLLPCTYKLGMMPPRYRLLRRKEVLGLELGKHRSAEVDIMEFANNKHGWKVKKPKKIIGLDSTLHISAGSEEFWICRDQ</sequence>
<evidence type="ECO:0000313" key="2">
    <source>
        <dbReference type="EMBL" id="EEF36532.1"/>
    </source>
</evidence>
<dbReference type="EMBL" id="EQ973975">
    <property type="protein sequence ID" value="EEF36532.1"/>
    <property type="molecule type" value="Genomic_DNA"/>
</dbReference>
<dbReference type="InParanoid" id="B9SIL9"/>
<accession>B9SIL9</accession>
<evidence type="ECO:0000256" key="1">
    <source>
        <dbReference type="SAM" id="MobiDB-lite"/>
    </source>
</evidence>
<dbReference type="AlphaFoldDB" id="B9SIL9"/>
<protein>
    <submittedName>
        <fullName evidence="2">Uncharacterized protein</fullName>
    </submittedName>
</protein>
<reference evidence="3" key="1">
    <citation type="journal article" date="2010" name="Nat. Biotechnol.">
        <title>Draft genome sequence of the oilseed species Ricinus communis.</title>
        <authorList>
            <person name="Chan A.P."/>
            <person name="Crabtree J."/>
            <person name="Zhao Q."/>
            <person name="Lorenzi H."/>
            <person name="Orvis J."/>
            <person name="Puiu D."/>
            <person name="Melake-Berhan A."/>
            <person name="Jones K.M."/>
            <person name="Redman J."/>
            <person name="Chen G."/>
            <person name="Cahoon E.B."/>
            <person name="Gedil M."/>
            <person name="Stanke M."/>
            <person name="Haas B.J."/>
            <person name="Wortman J.R."/>
            <person name="Fraser-Liggett C.M."/>
            <person name="Ravel J."/>
            <person name="Rabinowicz P.D."/>
        </authorList>
    </citation>
    <scope>NUCLEOTIDE SEQUENCE [LARGE SCALE GENOMIC DNA]</scope>
    <source>
        <strain evidence="3">cv. Hale</strain>
    </source>
</reference>
<gene>
    <name evidence="2" type="ORF">RCOM_0823500</name>
</gene>
<dbReference type="Proteomes" id="UP000008311">
    <property type="component" value="Unassembled WGS sequence"/>
</dbReference>
<keyword evidence="3" id="KW-1185">Reference proteome</keyword>
<feature type="region of interest" description="Disordered" evidence="1">
    <location>
        <begin position="82"/>
        <end position="104"/>
    </location>
</feature>
<name>B9SIL9_RICCO</name>
<feature type="compositionally biased region" description="Basic and acidic residues" evidence="1">
    <location>
        <begin position="82"/>
        <end position="91"/>
    </location>
</feature>
<organism evidence="2 3">
    <name type="scientific">Ricinus communis</name>
    <name type="common">Castor bean</name>
    <dbReference type="NCBI Taxonomy" id="3988"/>
    <lineage>
        <taxon>Eukaryota</taxon>
        <taxon>Viridiplantae</taxon>
        <taxon>Streptophyta</taxon>
        <taxon>Embryophyta</taxon>
        <taxon>Tracheophyta</taxon>
        <taxon>Spermatophyta</taxon>
        <taxon>Magnoliopsida</taxon>
        <taxon>eudicotyledons</taxon>
        <taxon>Gunneridae</taxon>
        <taxon>Pentapetalae</taxon>
        <taxon>rosids</taxon>
        <taxon>fabids</taxon>
        <taxon>Malpighiales</taxon>
        <taxon>Euphorbiaceae</taxon>
        <taxon>Acalyphoideae</taxon>
        <taxon>Acalypheae</taxon>
        <taxon>Ricinus</taxon>
    </lineage>
</organism>
<evidence type="ECO:0000313" key="3">
    <source>
        <dbReference type="Proteomes" id="UP000008311"/>
    </source>
</evidence>